<protein>
    <submittedName>
        <fullName evidence="2">Uncharacterized protein</fullName>
    </submittedName>
</protein>
<dbReference type="Proteomes" id="UP000198287">
    <property type="component" value="Unassembled WGS sequence"/>
</dbReference>
<keyword evidence="1" id="KW-1133">Transmembrane helix</keyword>
<dbReference type="AlphaFoldDB" id="A0A226CWX7"/>
<keyword evidence="1" id="KW-0812">Transmembrane</keyword>
<evidence type="ECO:0000313" key="3">
    <source>
        <dbReference type="Proteomes" id="UP000198287"/>
    </source>
</evidence>
<keyword evidence="1" id="KW-0472">Membrane</keyword>
<reference evidence="2 3" key="1">
    <citation type="submission" date="2015-12" db="EMBL/GenBank/DDBJ databases">
        <title>The genome of Folsomia candida.</title>
        <authorList>
            <person name="Faddeeva A."/>
            <person name="Derks M.F."/>
            <person name="Anvar Y."/>
            <person name="Smit S."/>
            <person name="Van Straalen N."/>
            <person name="Roelofs D."/>
        </authorList>
    </citation>
    <scope>NUCLEOTIDE SEQUENCE [LARGE SCALE GENOMIC DNA]</scope>
    <source>
        <strain evidence="2 3">VU population</strain>
        <tissue evidence="2">Whole body</tissue>
    </source>
</reference>
<accession>A0A226CWX7</accession>
<feature type="transmembrane region" description="Helical" evidence="1">
    <location>
        <begin position="81"/>
        <end position="101"/>
    </location>
</feature>
<evidence type="ECO:0000256" key="1">
    <source>
        <dbReference type="SAM" id="Phobius"/>
    </source>
</evidence>
<sequence length="235" mass="26765">MDVRTHCFYCTKIGTLYDKIPPIFNVHSFKYDPIQDMYICTGTTCLARLKIGICISILAAICMNGLYLLTYTQQSVLETNLCCLFLICFSLIFVSYFPLLLHPDIFTSLLNGVRKFRKEERALGRSSSPSPRNLGLPLEDYKYVGAFPEFYWGGMLEHLNFIGTTAISGNFLKDRIGSNDQTWENIDFHGANLVCERDDVDHLFPSVHCFQHMSALHCGTIGFHEKVTYFVTLVP</sequence>
<organism evidence="2 3">
    <name type="scientific">Folsomia candida</name>
    <name type="common">Springtail</name>
    <dbReference type="NCBI Taxonomy" id="158441"/>
    <lineage>
        <taxon>Eukaryota</taxon>
        <taxon>Metazoa</taxon>
        <taxon>Ecdysozoa</taxon>
        <taxon>Arthropoda</taxon>
        <taxon>Hexapoda</taxon>
        <taxon>Collembola</taxon>
        <taxon>Entomobryomorpha</taxon>
        <taxon>Isotomoidea</taxon>
        <taxon>Isotomidae</taxon>
        <taxon>Proisotominae</taxon>
        <taxon>Folsomia</taxon>
    </lineage>
</organism>
<evidence type="ECO:0000313" key="2">
    <source>
        <dbReference type="EMBL" id="OXA37124.1"/>
    </source>
</evidence>
<feature type="transmembrane region" description="Helical" evidence="1">
    <location>
        <begin position="47"/>
        <end position="69"/>
    </location>
</feature>
<dbReference type="EMBL" id="LNIX01000064">
    <property type="protein sequence ID" value="OXA37124.1"/>
    <property type="molecule type" value="Genomic_DNA"/>
</dbReference>
<gene>
    <name evidence="2" type="ORF">Fcan01_28099</name>
</gene>
<proteinExistence type="predicted"/>
<comment type="caution">
    <text evidence="2">The sequence shown here is derived from an EMBL/GenBank/DDBJ whole genome shotgun (WGS) entry which is preliminary data.</text>
</comment>
<name>A0A226CWX7_FOLCA</name>
<keyword evidence="3" id="KW-1185">Reference proteome</keyword>